<feature type="domain" description="Flavodoxin-like fold" evidence="2">
    <location>
        <begin position="3"/>
        <end position="175"/>
    </location>
</feature>
<dbReference type="PANTHER" id="PTHR47307">
    <property type="entry name" value="GLUTATHIONE-REGULATED POTASSIUM-EFFLUX SYSTEM ANCILLARY PROTEIN KEFG"/>
    <property type="match status" value="1"/>
</dbReference>
<reference evidence="3 4" key="1">
    <citation type="submission" date="2023-06" db="EMBL/GenBank/DDBJ databases">
        <title>Pelomonas sp. APW6 16S ribosomal RNA gene genome sequencing and assembly.</title>
        <authorList>
            <person name="Woo H."/>
        </authorList>
    </citation>
    <scope>NUCLEOTIDE SEQUENCE [LARGE SCALE GENOMIC DNA]</scope>
    <source>
        <strain evidence="3 4">APW6</strain>
    </source>
</reference>
<dbReference type="SUPFAM" id="SSF52218">
    <property type="entry name" value="Flavoproteins"/>
    <property type="match status" value="1"/>
</dbReference>
<proteinExistence type="predicted"/>
<sequence>MAEILCLCAHPDRAHSRVSARLADALAATPFPPGRLEIRDLYRLYPDYAIDVEAEQQALAQARLVVWLHPIHWYGMPALMKLWLDEVFSYGWAYGPGGHALQGKDLWLLLSTGGSEAAYSPEGHHRHPFQDFLLPYDQTARLCGLRLLPPMVLHGAHRADDETIAQHVQDARQHLLNYPHWCGAARAEQDELPAGERPAEVQP</sequence>
<dbReference type="InterPro" id="IPR029039">
    <property type="entry name" value="Flavoprotein-like_sf"/>
</dbReference>
<evidence type="ECO:0000256" key="1">
    <source>
        <dbReference type="ARBA" id="ARBA00023002"/>
    </source>
</evidence>
<evidence type="ECO:0000259" key="2">
    <source>
        <dbReference type="Pfam" id="PF02525"/>
    </source>
</evidence>
<name>A0ABT7LQ67_9BURK</name>
<gene>
    <name evidence="3" type="ORF">QRD43_17135</name>
</gene>
<keyword evidence="4" id="KW-1185">Reference proteome</keyword>
<dbReference type="Gene3D" id="3.40.50.360">
    <property type="match status" value="1"/>
</dbReference>
<comment type="caution">
    <text evidence="3">The sequence shown here is derived from an EMBL/GenBank/DDBJ whole genome shotgun (WGS) entry which is preliminary data.</text>
</comment>
<dbReference type="InterPro" id="IPR003680">
    <property type="entry name" value="Flavodoxin_fold"/>
</dbReference>
<dbReference type="EMBL" id="JASVDS010000005">
    <property type="protein sequence ID" value="MDL5033641.1"/>
    <property type="molecule type" value="Genomic_DNA"/>
</dbReference>
<protein>
    <submittedName>
        <fullName evidence="3">NAD(P)H-dependent oxidoreductase</fullName>
    </submittedName>
</protein>
<dbReference type="Pfam" id="PF02525">
    <property type="entry name" value="Flavodoxin_2"/>
    <property type="match status" value="1"/>
</dbReference>
<evidence type="ECO:0000313" key="4">
    <source>
        <dbReference type="Proteomes" id="UP001238603"/>
    </source>
</evidence>
<dbReference type="InterPro" id="IPR046980">
    <property type="entry name" value="KefG/KefF"/>
</dbReference>
<evidence type="ECO:0000313" key="3">
    <source>
        <dbReference type="EMBL" id="MDL5033641.1"/>
    </source>
</evidence>
<organism evidence="3 4">
    <name type="scientific">Roseateles subflavus</name>
    <dbReference type="NCBI Taxonomy" id="3053353"/>
    <lineage>
        <taxon>Bacteria</taxon>
        <taxon>Pseudomonadati</taxon>
        <taxon>Pseudomonadota</taxon>
        <taxon>Betaproteobacteria</taxon>
        <taxon>Burkholderiales</taxon>
        <taxon>Sphaerotilaceae</taxon>
        <taxon>Roseateles</taxon>
    </lineage>
</organism>
<keyword evidence="1" id="KW-0560">Oxidoreductase</keyword>
<dbReference type="Proteomes" id="UP001238603">
    <property type="component" value="Unassembled WGS sequence"/>
</dbReference>
<accession>A0ABT7LQ67</accession>
<dbReference type="PANTHER" id="PTHR47307:SF2">
    <property type="entry name" value="GLUTATHIONE-REGULATED POTASSIUM-EFFLUX SYSTEM ANCILLARY PROTEIN KEFF"/>
    <property type="match status" value="1"/>
</dbReference>
<dbReference type="RefSeq" id="WP_285983724.1">
    <property type="nucleotide sequence ID" value="NZ_JASVDS010000005.1"/>
</dbReference>